<evidence type="ECO:0000256" key="7">
    <source>
        <dbReference type="ARBA" id="ARBA00022989"/>
    </source>
</evidence>
<comment type="catalytic activity">
    <reaction evidence="12">
        <text>2 a 1,2-diacyl-sn-glycero-3-phospho-(1'-sn-glycerol) = a cardiolipin + glycerol</text>
        <dbReference type="Rhea" id="RHEA:31451"/>
        <dbReference type="ChEBI" id="CHEBI:17754"/>
        <dbReference type="ChEBI" id="CHEBI:62237"/>
        <dbReference type="ChEBI" id="CHEBI:64716"/>
    </reaction>
</comment>
<organism evidence="15 16">
    <name type="scientific">Mesonia profundi</name>
    <dbReference type="NCBI Taxonomy" id="3070998"/>
    <lineage>
        <taxon>Bacteria</taxon>
        <taxon>Pseudomonadati</taxon>
        <taxon>Bacteroidota</taxon>
        <taxon>Flavobacteriia</taxon>
        <taxon>Flavobacteriales</taxon>
        <taxon>Flavobacteriaceae</taxon>
        <taxon>Mesonia</taxon>
    </lineage>
</organism>
<keyword evidence="2 12" id="KW-1003">Cell membrane</keyword>
<feature type="active site" evidence="12">
    <location>
        <position position="402"/>
    </location>
</feature>
<dbReference type="CDD" id="cd09112">
    <property type="entry name" value="PLDc_CLS_2"/>
    <property type="match status" value="1"/>
</dbReference>
<evidence type="ECO:0000256" key="11">
    <source>
        <dbReference type="ARBA" id="ARBA00023264"/>
    </source>
</evidence>
<dbReference type="Gene3D" id="3.30.870.10">
    <property type="entry name" value="Endonuclease Chain A"/>
    <property type="match status" value="2"/>
</dbReference>
<comment type="caution">
    <text evidence="15">The sequence shown here is derived from an EMBL/GenBank/DDBJ whole genome shotgun (WGS) entry which is preliminary data.</text>
</comment>
<evidence type="ECO:0000256" key="1">
    <source>
        <dbReference type="ARBA" id="ARBA00004651"/>
    </source>
</evidence>
<evidence type="ECO:0000256" key="9">
    <source>
        <dbReference type="ARBA" id="ARBA00023136"/>
    </source>
</evidence>
<comment type="similarity">
    <text evidence="12">Belongs to the phospholipase D family. Cardiolipin synthase subfamily.</text>
</comment>
<keyword evidence="16" id="KW-1185">Reference proteome</keyword>
<dbReference type="InterPro" id="IPR001736">
    <property type="entry name" value="PLipase_D/transphosphatidylase"/>
</dbReference>
<gene>
    <name evidence="15" type="primary">cls</name>
    <name evidence="15" type="ORF">RBU60_07930</name>
</gene>
<dbReference type="EC" id="2.7.8.-" evidence="12 13"/>
<feature type="active site" evidence="12">
    <location>
        <position position="404"/>
    </location>
</feature>
<evidence type="ECO:0000256" key="6">
    <source>
        <dbReference type="ARBA" id="ARBA00022737"/>
    </source>
</evidence>
<comment type="function">
    <text evidence="12">Catalyzes the reversible phosphatidyl group transfer from one phosphatidylglycerol molecule to another to form cardiolipin (CL) (diphosphatidylglycerol) and glycerol.</text>
</comment>
<evidence type="ECO:0000256" key="8">
    <source>
        <dbReference type="ARBA" id="ARBA00023098"/>
    </source>
</evidence>
<evidence type="ECO:0000256" key="5">
    <source>
        <dbReference type="ARBA" id="ARBA00022692"/>
    </source>
</evidence>
<sequence length="484" mass="56105">MLDFVQNNIFISLLIINYVIAIGTAFFIILNNRNPITTVSYILSLIVLPFVGLLIYFFFGQEYRKDKMFKRRKVFNNKKVKEWEKKLLVGEQKLDQYEDRFLDNQVNIVKLLQNNQKKPLTFGNDVGILLNGEKKFESLFKDIEQAKDYIHLEYYIFNSDKVGLQLIDILCKKAQEGIHIRVIYDYVGSALSGKQEKRMQSAGIEIFPFMPVWFPNLTRKLNYRDHRKIVIIDGTLGYVGGINVSDDYVNPCKKGYWRDTHLRIKGNAIKSLQSHFLLNWNFVSNQEIEITDSFFPKMENCGEIAVQIAASGPDSNWPHIMEAIFTAINSADKSIHITTPYFIPNDQILTALKTASRRGVEVKLLLPKKGDSWAAKYATNSYILDVLESDIEVYHYCKGMIHAKTMVIDGEFSSVGTSNMDYRSFEINFEINALIYNKEFSQKMIAIFNDDIEDCEQINIDEWKERGLVKRLKESFCRLWAPLL</sequence>
<dbReference type="InterPro" id="IPR022924">
    <property type="entry name" value="Cardiolipin_synthase"/>
</dbReference>
<keyword evidence="8 12" id="KW-0443">Lipid metabolism</keyword>
<feature type="active site" evidence="12">
    <location>
        <position position="226"/>
    </location>
</feature>
<dbReference type="PROSITE" id="PS50035">
    <property type="entry name" value="PLD"/>
    <property type="match status" value="2"/>
</dbReference>
<keyword evidence="5 12" id="KW-0812">Transmembrane</keyword>
<keyword evidence="11 12" id="KW-1208">Phospholipid metabolism</keyword>
<feature type="domain" description="PLD phosphodiesterase" evidence="14">
    <location>
        <begin position="221"/>
        <end position="248"/>
    </location>
</feature>
<evidence type="ECO:0000259" key="14">
    <source>
        <dbReference type="PROSITE" id="PS50035"/>
    </source>
</evidence>
<evidence type="ECO:0000313" key="15">
    <source>
        <dbReference type="EMBL" id="MDQ7917499.1"/>
    </source>
</evidence>
<keyword evidence="7 12" id="KW-1133">Transmembrane helix</keyword>
<keyword evidence="3 12" id="KW-0444">Lipid biosynthesis</keyword>
<feature type="transmembrane region" description="Helical" evidence="12">
    <location>
        <begin position="9"/>
        <end position="30"/>
    </location>
</feature>
<dbReference type="InterPro" id="IPR030874">
    <property type="entry name" value="Cardiolipin_synth_Firmi"/>
</dbReference>
<dbReference type="PANTHER" id="PTHR21248">
    <property type="entry name" value="CARDIOLIPIN SYNTHASE"/>
    <property type="match status" value="1"/>
</dbReference>
<dbReference type="NCBIfam" id="TIGR04265">
    <property type="entry name" value="bac_cardiolipin"/>
    <property type="match status" value="1"/>
</dbReference>
<evidence type="ECO:0000256" key="4">
    <source>
        <dbReference type="ARBA" id="ARBA00022679"/>
    </source>
</evidence>
<dbReference type="SUPFAM" id="SSF56024">
    <property type="entry name" value="Phospholipase D/nuclease"/>
    <property type="match status" value="2"/>
</dbReference>
<dbReference type="HAMAP" id="MF_01916">
    <property type="entry name" value="Cardiolipin_synth_Cls"/>
    <property type="match status" value="1"/>
</dbReference>
<feature type="active site" evidence="12">
    <location>
        <position position="409"/>
    </location>
</feature>
<evidence type="ECO:0000256" key="13">
    <source>
        <dbReference type="NCBIfam" id="TIGR04265"/>
    </source>
</evidence>
<accession>A0ABU1A3R7</accession>
<dbReference type="InterPro" id="IPR025202">
    <property type="entry name" value="PLD-like_dom"/>
</dbReference>
<dbReference type="RefSeq" id="WP_308864256.1">
    <property type="nucleotide sequence ID" value="NZ_JAVHUL010000017.1"/>
</dbReference>
<keyword evidence="6" id="KW-0677">Repeat</keyword>
<feature type="domain" description="PLD phosphodiesterase" evidence="14">
    <location>
        <begin position="397"/>
        <end position="424"/>
    </location>
</feature>
<dbReference type="CDD" id="cd09110">
    <property type="entry name" value="PLDc_CLS_1"/>
    <property type="match status" value="1"/>
</dbReference>
<feature type="active site" evidence="12">
    <location>
        <position position="233"/>
    </location>
</feature>
<dbReference type="SMART" id="SM00155">
    <property type="entry name" value="PLDc"/>
    <property type="match status" value="2"/>
</dbReference>
<comment type="subcellular location">
    <subcellularLocation>
        <location evidence="1 12">Cell membrane</location>
        <topology evidence="1 12">Multi-pass membrane protein</topology>
    </subcellularLocation>
</comment>
<evidence type="ECO:0000256" key="12">
    <source>
        <dbReference type="HAMAP-Rule" id="MF_01916"/>
    </source>
</evidence>
<protein>
    <recommendedName>
        <fullName evidence="12 13">Cardiolipin synthase</fullName>
        <shortName evidence="12">CL synthase</shortName>
        <ecNumber evidence="12 13">2.7.8.-</ecNumber>
    </recommendedName>
</protein>
<evidence type="ECO:0000256" key="2">
    <source>
        <dbReference type="ARBA" id="ARBA00022475"/>
    </source>
</evidence>
<evidence type="ECO:0000313" key="16">
    <source>
        <dbReference type="Proteomes" id="UP001230915"/>
    </source>
</evidence>
<dbReference type="InterPro" id="IPR027379">
    <property type="entry name" value="CLS_N"/>
</dbReference>
<feature type="active site" evidence="12">
    <location>
        <position position="228"/>
    </location>
</feature>
<proteinExistence type="inferred from homology"/>
<evidence type="ECO:0000256" key="3">
    <source>
        <dbReference type="ARBA" id="ARBA00022516"/>
    </source>
</evidence>
<keyword evidence="9 12" id="KW-0472">Membrane</keyword>
<dbReference type="PANTHER" id="PTHR21248:SF22">
    <property type="entry name" value="PHOSPHOLIPASE D"/>
    <property type="match status" value="1"/>
</dbReference>
<dbReference type="Proteomes" id="UP001230915">
    <property type="component" value="Unassembled WGS sequence"/>
</dbReference>
<reference evidence="15 16" key="1">
    <citation type="submission" date="2023-08" db="EMBL/GenBank/DDBJ databases">
        <title>Mesonia sp. MT50, isolated from deep-sea sediment of the Mariana Trench.</title>
        <authorList>
            <person name="Fu H."/>
        </authorList>
    </citation>
    <scope>NUCLEOTIDE SEQUENCE [LARGE SCALE GENOMIC DNA]</scope>
    <source>
        <strain evidence="15 16">MT50</strain>
    </source>
</reference>
<feature type="transmembrane region" description="Helical" evidence="12">
    <location>
        <begin position="36"/>
        <end position="59"/>
    </location>
</feature>
<evidence type="ECO:0000256" key="10">
    <source>
        <dbReference type="ARBA" id="ARBA00023209"/>
    </source>
</evidence>
<dbReference type="Pfam" id="PF13091">
    <property type="entry name" value="PLDc_2"/>
    <property type="match status" value="2"/>
</dbReference>
<name>A0ABU1A3R7_9FLAO</name>
<keyword evidence="4 12" id="KW-0808">Transferase</keyword>
<keyword evidence="10 12" id="KW-0594">Phospholipid biosynthesis</keyword>
<dbReference type="EMBL" id="JAVHUL010000017">
    <property type="protein sequence ID" value="MDQ7917499.1"/>
    <property type="molecule type" value="Genomic_DNA"/>
</dbReference>
<dbReference type="Pfam" id="PF13396">
    <property type="entry name" value="PLDc_N"/>
    <property type="match status" value="1"/>
</dbReference>